<dbReference type="InterPro" id="IPR007160">
    <property type="entry name" value="DUF362"/>
</dbReference>
<dbReference type="GO" id="GO:0016491">
    <property type="term" value="F:oxidoreductase activity"/>
    <property type="evidence" value="ECO:0007669"/>
    <property type="project" value="UniProtKB-ARBA"/>
</dbReference>
<dbReference type="Proteomes" id="UP000321408">
    <property type="component" value="Chromosome"/>
</dbReference>
<accession>A0A5B9DE71</accession>
<reference evidence="7 8" key="1">
    <citation type="journal article" date="2020" name="Nature">
        <title>Isolation of an archaeon at the prokaryote-eukaryote interface.</title>
        <authorList>
            <person name="Imachi H."/>
            <person name="Nobu M.K."/>
            <person name="Nakahara N."/>
            <person name="Morono Y."/>
            <person name="Ogawara M."/>
            <person name="Takaki Y."/>
            <person name="Takano Y."/>
            <person name="Uematsu K."/>
            <person name="Ikuta T."/>
            <person name="Ito M."/>
            <person name="Matsui Y."/>
            <person name="Miyazaki M."/>
            <person name="Murata K."/>
            <person name="Saito Y."/>
            <person name="Sakai S."/>
            <person name="Song C."/>
            <person name="Tasumi E."/>
            <person name="Yamanaka Y."/>
            <person name="Yamaguchi T."/>
            <person name="Kamagata Y."/>
            <person name="Tamaki H."/>
            <person name="Takai K."/>
        </authorList>
    </citation>
    <scope>NUCLEOTIDE SEQUENCE [LARGE SCALE GENOMIC DNA]</scope>
    <source>
        <strain evidence="7 8">MK-D1</strain>
    </source>
</reference>
<evidence type="ECO:0000256" key="4">
    <source>
        <dbReference type="ARBA" id="ARBA00023014"/>
    </source>
</evidence>
<dbReference type="RefSeq" id="WP_147664210.1">
    <property type="nucleotide sequence ID" value="NZ_CP042905.2"/>
</dbReference>
<keyword evidence="2" id="KW-0479">Metal-binding</keyword>
<feature type="domain" description="4Fe-4S ferredoxin-type" evidence="6">
    <location>
        <begin position="315"/>
        <end position="344"/>
    </location>
</feature>
<dbReference type="KEGG" id="psyt:DSAG12_03148"/>
<evidence type="ECO:0000256" key="1">
    <source>
        <dbReference type="ARBA" id="ARBA00022485"/>
    </source>
</evidence>
<feature type="transmembrane region" description="Helical" evidence="5">
    <location>
        <begin position="385"/>
        <end position="406"/>
    </location>
</feature>
<feature type="domain" description="4Fe-4S ferredoxin-type" evidence="6">
    <location>
        <begin position="350"/>
        <end position="379"/>
    </location>
</feature>
<name>A0A5B9DE71_9ARCH</name>
<dbReference type="PROSITE" id="PS00198">
    <property type="entry name" value="4FE4S_FER_1"/>
    <property type="match status" value="1"/>
</dbReference>
<dbReference type="EMBL" id="CP042905">
    <property type="protein sequence ID" value="QEE17315.1"/>
    <property type="molecule type" value="Genomic_DNA"/>
</dbReference>
<keyword evidence="8" id="KW-1185">Reference proteome</keyword>
<keyword evidence="5" id="KW-0812">Transmembrane</keyword>
<dbReference type="InterPro" id="IPR050157">
    <property type="entry name" value="PSI_iron-sulfur_center"/>
</dbReference>
<proteinExistence type="predicted"/>
<evidence type="ECO:0000313" key="8">
    <source>
        <dbReference type="Proteomes" id="UP000321408"/>
    </source>
</evidence>
<keyword evidence="4" id="KW-0411">Iron-sulfur</keyword>
<dbReference type="PROSITE" id="PS51379">
    <property type="entry name" value="4FE4S_FER_2"/>
    <property type="match status" value="2"/>
</dbReference>
<protein>
    <submittedName>
        <fullName evidence="7">DUF362 domain-containing protein</fullName>
    </submittedName>
</protein>
<evidence type="ECO:0000259" key="6">
    <source>
        <dbReference type="PROSITE" id="PS51379"/>
    </source>
</evidence>
<dbReference type="GO" id="GO:0046872">
    <property type="term" value="F:metal ion binding"/>
    <property type="evidence" value="ECO:0007669"/>
    <property type="project" value="UniProtKB-KW"/>
</dbReference>
<organism evidence="7 8">
    <name type="scientific">Promethearchaeum syntrophicum</name>
    <dbReference type="NCBI Taxonomy" id="2594042"/>
    <lineage>
        <taxon>Archaea</taxon>
        <taxon>Promethearchaeati</taxon>
        <taxon>Promethearchaeota</taxon>
        <taxon>Promethearchaeia</taxon>
        <taxon>Promethearchaeales</taxon>
        <taxon>Promethearchaeaceae</taxon>
        <taxon>Promethearchaeum</taxon>
    </lineage>
</organism>
<evidence type="ECO:0000256" key="2">
    <source>
        <dbReference type="ARBA" id="ARBA00022723"/>
    </source>
</evidence>
<dbReference type="SUPFAM" id="SSF54862">
    <property type="entry name" value="4Fe-4S ferredoxins"/>
    <property type="match status" value="1"/>
</dbReference>
<keyword evidence="3" id="KW-0408">Iron</keyword>
<dbReference type="PANTHER" id="PTHR24960:SF79">
    <property type="entry name" value="PHOTOSYSTEM I IRON-SULFUR CENTER"/>
    <property type="match status" value="1"/>
</dbReference>
<keyword evidence="5" id="KW-1133">Transmembrane helix</keyword>
<dbReference type="Gene3D" id="3.30.70.20">
    <property type="match status" value="1"/>
</dbReference>
<dbReference type="GeneID" id="41331117"/>
<dbReference type="GO" id="GO:0051539">
    <property type="term" value="F:4 iron, 4 sulfur cluster binding"/>
    <property type="evidence" value="ECO:0007669"/>
    <property type="project" value="UniProtKB-KW"/>
</dbReference>
<dbReference type="InterPro" id="IPR017900">
    <property type="entry name" value="4Fe4S_Fe_S_CS"/>
</dbReference>
<dbReference type="InterPro" id="IPR017896">
    <property type="entry name" value="4Fe4S_Fe-S-bd"/>
</dbReference>
<evidence type="ECO:0000256" key="3">
    <source>
        <dbReference type="ARBA" id="ARBA00023004"/>
    </source>
</evidence>
<keyword evidence="5" id="KW-0472">Membrane</keyword>
<gene>
    <name evidence="7" type="ORF">DSAG12_03148</name>
</gene>
<dbReference type="Pfam" id="PF04015">
    <property type="entry name" value="DUF362"/>
    <property type="match status" value="1"/>
</dbReference>
<dbReference type="PANTHER" id="PTHR24960">
    <property type="entry name" value="PHOTOSYSTEM I IRON-SULFUR CENTER-RELATED"/>
    <property type="match status" value="1"/>
</dbReference>
<dbReference type="OrthoDB" id="2837at2157"/>
<keyword evidence="1" id="KW-0004">4Fe-4S</keyword>
<evidence type="ECO:0000256" key="5">
    <source>
        <dbReference type="SAM" id="Phobius"/>
    </source>
</evidence>
<sequence>MSLQKIITIQKIVEDNVEKAVFDALNAIKAKSLMKQEGMKILLKANLLSAKPPERAVTTHPLVVRAVIHWLKQFNPSKIYVGDSSGGSSLNSTAVALKTCGIQAVCDEEDAIAIAFEKTERKIYPVPNPLILNEIASTKLLEEVDLIINLPKIKTHSQCTLTCCIKNMFGTIILTKKAEKHARFPAIDQFASALVDIYSVSKPQLTVIDGFLAMEGNGPGAGDVVDDLKIIVAGYDGVAMDTLVCKIIGLDPAKVKYIKKGVAKGIGSSDLDEFKIVGQTIESVFRPFKLPRVMPISLRLPRQIAEYIGDKIFKSTIKIDVEKCQLCGTCWKNCPVDALASPEKLKIGEFIPIWDKEKCISCYCCAELCPYEAIEFKIKYFKNFLFSYLGLGFLSLITIIALLIAFL</sequence>
<dbReference type="AlphaFoldDB" id="A0A5B9DE71"/>
<evidence type="ECO:0000313" key="7">
    <source>
        <dbReference type="EMBL" id="QEE17315.1"/>
    </source>
</evidence>
<reference evidence="7 8" key="2">
    <citation type="journal article" date="2024" name="Int. J. Syst. Evol. Microbiol.">
        <title>Promethearchaeum syntrophicum gen. nov., sp. nov., an anaerobic, obligately syntrophic archaeon, the first isolate of the lineage 'Asgard' archaea, and proposal of the new archaeal phylum Promethearchaeota phyl. nov. and kingdom Promethearchaeati regn. nov.</title>
        <authorList>
            <person name="Imachi H."/>
            <person name="Nobu M.K."/>
            <person name="Kato S."/>
            <person name="Takaki Y."/>
            <person name="Miyazaki M."/>
            <person name="Miyata M."/>
            <person name="Ogawara M."/>
            <person name="Saito Y."/>
            <person name="Sakai S."/>
            <person name="Tahara Y.O."/>
            <person name="Takano Y."/>
            <person name="Tasumi E."/>
            <person name="Uematsu K."/>
            <person name="Yoshimura T."/>
            <person name="Itoh T."/>
            <person name="Ohkuma M."/>
            <person name="Takai K."/>
        </authorList>
    </citation>
    <scope>NUCLEOTIDE SEQUENCE [LARGE SCALE GENOMIC DNA]</scope>
    <source>
        <strain evidence="7 8">MK-D1</strain>
    </source>
</reference>
<dbReference type="Pfam" id="PF12838">
    <property type="entry name" value="Fer4_7"/>
    <property type="match status" value="1"/>
</dbReference>